<reference evidence="2 3" key="1">
    <citation type="journal article" date="2007" name="Nat. Biotechnol.">
        <title>Complete genome sequence of the fish pathogen Flavobacterium psychrophilum.</title>
        <authorList>
            <person name="Duchaud E."/>
            <person name="Boussaha M."/>
            <person name="Loux V."/>
            <person name="Bernardet J.F."/>
            <person name="Michel C."/>
            <person name="Kerouault B."/>
            <person name="Mondot S."/>
            <person name="Nicolas P."/>
            <person name="Bossy R."/>
            <person name="Caron C."/>
            <person name="Bessieres P."/>
            <person name="Gibrat J.F."/>
            <person name="Claverol S."/>
            <person name="Dumetz F."/>
            <person name="Le Henaff M."/>
            <person name="Benmansour A."/>
        </authorList>
    </citation>
    <scope>NUCLEOTIDE SEQUENCE [LARGE SCALE GENOMIC DNA]</scope>
    <source>
        <strain evidence="3">ATCC 49511 / DSM 21280 / CIP 103535 / JIP02/86</strain>
    </source>
</reference>
<protein>
    <submittedName>
        <fullName evidence="2">Hypothetical transmembrane protein</fullName>
    </submittedName>
</protein>
<dbReference type="RefSeq" id="WP_011964276.1">
    <property type="nucleotide sequence ID" value="NC_009613.3"/>
</dbReference>
<feature type="transmembrane region" description="Helical" evidence="1">
    <location>
        <begin position="15"/>
        <end position="33"/>
    </location>
</feature>
<keyword evidence="1 2" id="KW-0812">Transmembrane</keyword>
<keyword evidence="1" id="KW-1133">Transmembrane helix</keyword>
<accession>A6H1L7</accession>
<dbReference type="EnsemblBacteria" id="CAL44241">
    <property type="protein sequence ID" value="CAL44241"/>
    <property type="gene ID" value="FP2180"/>
</dbReference>
<feature type="transmembrane region" description="Helical" evidence="1">
    <location>
        <begin position="344"/>
        <end position="362"/>
    </location>
</feature>
<organism evidence="2 3">
    <name type="scientific">Flavobacterium psychrophilum (strain ATCC 49511 / DSM 21280 / CIP 103535 / JIP02/86)</name>
    <dbReference type="NCBI Taxonomy" id="402612"/>
    <lineage>
        <taxon>Bacteria</taxon>
        <taxon>Pseudomonadati</taxon>
        <taxon>Bacteroidota</taxon>
        <taxon>Flavobacteriia</taxon>
        <taxon>Flavobacteriales</taxon>
        <taxon>Flavobacteriaceae</taxon>
        <taxon>Flavobacterium</taxon>
    </lineage>
</organism>
<sequence length="363" mass="41286">MTIAHLESKWYDNRVLLIILFFLLPPLGLYAMVKHKTAAWKKILYIIPAGFSTLFILLGIYLFQIRDNYKSGLDNYNKKDYIQAHNDFILVKPDDANYKDAISKITEIKPIVDSIHKATESTQNLNNKIESNNNNVAIEDDSQAKNEIKASQKTGFVSSKFSDFTFTSYLTLLIIIGCLLYSLVNNLSKRRKNNPYWTLIIGNISFMIFTSTVPDDFEIYTKILFFLSVICICWFAWIKMDENQENKDRSFIQSGKDSITNIVNSGKNNINKNINQTKDNIRNKAIESAGGGLLGDIAGSTVDVLTARVDTSINKASNKVDSKISSFFSFLGESGEYIDSNRSYINMLRFLLLASMLFLIFYI</sequence>
<evidence type="ECO:0000256" key="1">
    <source>
        <dbReference type="SAM" id="Phobius"/>
    </source>
</evidence>
<dbReference type="Proteomes" id="UP000006394">
    <property type="component" value="Chromosome"/>
</dbReference>
<feature type="transmembrane region" description="Helical" evidence="1">
    <location>
        <begin position="166"/>
        <end position="184"/>
    </location>
</feature>
<dbReference type="EMBL" id="AM398681">
    <property type="protein sequence ID" value="CAL44241.1"/>
    <property type="molecule type" value="Genomic_DNA"/>
</dbReference>
<keyword evidence="3" id="KW-1185">Reference proteome</keyword>
<evidence type="ECO:0000313" key="2">
    <source>
        <dbReference type="EMBL" id="CAL44241.1"/>
    </source>
</evidence>
<dbReference type="OrthoDB" id="1432489at2"/>
<gene>
    <name evidence="2" type="ordered locus">FP2180</name>
</gene>
<dbReference type="KEGG" id="fps:FP2180"/>
<dbReference type="PATRIC" id="fig|402612.5.peg.2221"/>
<evidence type="ECO:0000313" key="3">
    <source>
        <dbReference type="Proteomes" id="UP000006394"/>
    </source>
</evidence>
<keyword evidence="1" id="KW-0472">Membrane</keyword>
<dbReference type="GeneID" id="66551630"/>
<feature type="transmembrane region" description="Helical" evidence="1">
    <location>
        <begin position="45"/>
        <end position="63"/>
    </location>
</feature>
<dbReference type="AlphaFoldDB" id="A6H1L7"/>
<proteinExistence type="predicted"/>
<name>A6H1L7_FLAPJ</name>
<feature type="transmembrane region" description="Helical" evidence="1">
    <location>
        <begin position="219"/>
        <end position="238"/>
    </location>
</feature>
<feature type="transmembrane region" description="Helical" evidence="1">
    <location>
        <begin position="196"/>
        <end position="213"/>
    </location>
</feature>
<dbReference type="HOGENOM" id="CLU_762369_0_0_10"/>